<dbReference type="EMBL" id="JAUJYO010000010">
    <property type="protein sequence ID" value="KAK1305768.1"/>
    <property type="molecule type" value="Genomic_DNA"/>
</dbReference>
<evidence type="ECO:0000256" key="1">
    <source>
        <dbReference type="SAM" id="MobiDB-lite"/>
    </source>
</evidence>
<comment type="caution">
    <text evidence="3">The sequence shown here is derived from an EMBL/GenBank/DDBJ whole genome shotgun (WGS) entry which is preliminary data.</text>
</comment>
<dbReference type="Proteomes" id="UP001180020">
    <property type="component" value="Unassembled WGS sequence"/>
</dbReference>
<dbReference type="InterPro" id="IPR013601">
    <property type="entry name" value="FAE1_typ3_polyketide_synth"/>
</dbReference>
<evidence type="ECO:0000259" key="2">
    <source>
        <dbReference type="Pfam" id="PF08392"/>
    </source>
</evidence>
<feature type="region of interest" description="Disordered" evidence="1">
    <location>
        <begin position="65"/>
        <end position="94"/>
    </location>
</feature>
<evidence type="ECO:0000313" key="4">
    <source>
        <dbReference type="Proteomes" id="UP001180020"/>
    </source>
</evidence>
<feature type="compositionally biased region" description="Low complexity" evidence="1">
    <location>
        <begin position="68"/>
        <end position="83"/>
    </location>
</feature>
<protein>
    <submittedName>
        <fullName evidence="3">3-ketoacyl-CoA synthase 8</fullName>
    </submittedName>
</protein>
<dbReference type="AlphaFoldDB" id="A0AAV9E0J7"/>
<sequence length="94" mass="10948">MEDFKSDYNRRRIRINNKLTLNLYRYFGDNRPMLVANCIYRVGAAAVLLSNDARRWHSKAKMELSQSPCPCAPTAVPTTQPTTRRSRWRTRTAT</sequence>
<name>A0AAV9E0J7_ACOCL</name>
<proteinExistence type="predicted"/>
<accession>A0AAV9E0J7</accession>
<dbReference type="GO" id="GO:0006633">
    <property type="term" value="P:fatty acid biosynthetic process"/>
    <property type="evidence" value="ECO:0007669"/>
    <property type="project" value="InterPro"/>
</dbReference>
<reference evidence="3" key="2">
    <citation type="submission" date="2023-06" db="EMBL/GenBank/DDBJ databases">
        <authorList>
            <person name="Ma L."/>
            <person name="Liu K.-W."/>
            <person name="Li Z."/>
            <person name="Hsiao Y.-Y."/>
            <person name="Qi Y."/>
            <person name="Fu T."/>
            <person name="Tang G."/>
            <person name="Zhang D."/>
            <person name="Sun W.-H."/>
            <person name="Liu D.-K."/>
            <person name="Li Y."/>
            <person name="Chen G.-Z."/>
            <person name="Liu X.-D."/>
            <person name="Liao X.-Y."/>
            <person name="Jiang Y.-T."/>
            <person name="Yu X."/>
            <person name="Hao Y."/>
            <person name="Huang J."/>
            <person name="Zhao X.-W."/>
            <person name="Ke S."/>
            <person name="Chen Y.-Y."/>
            <person name="Wu W.-L."/>
            <person name="Hsu J.-L."/>
            <person name="Lin Y.-F."/>
            <person name="Huang M.-D."/>
            <person name="Li C.-Y."/>
            <person name="Huang L."/>
            <person name="Wang Z.-W."/>
            <person name="Zhao X."/>
            <person name="Zhong W.-Y."/>
            <person name="Peng D.-H."/>
            <person name="Ahmad S."/>
            <person name="Lan S."/>
            <person name="Zhang J.-S."/>
            <person name="Tsai W.-C."/>
            <person name="Van De Peer Y."/>
            <person name="Liu Z.-J."/>
        </authorList>
    </citation>
    <scope>NUCLEOTIDE SEQUENCE</scope>
    <source>
        <strain evidence="3">CP</strain>
        <tissue evidence="3">Leaves</tissue>
    </source>
</reference>
<keyword evidence="4" id="KW-1185">Reference proteome</keyword>
<feature type="domain" description="FAE" evidence="2">
    <location>
        <begin position="21"/>
        <end position="65"/>
    </location>
</feature>
<reference evidence="3" key="1">
    <citation type="journal article" date="2023" name="Nat. Commun.">
        <title>Diploid and tetraploid genomes of Acorus and the evolution of monocots.</title>
        <authorList>
            <person name="Ma L."/>
            <person name="Liu K.W."/>
            <person name="Li Z."/>
            <person name="Hsiao Y.Y."/>
            <person name="Qi Y."/>
            <person name="Fu T."/>
            <person name="Tang G.D."/>
            <person name="Zhang D."/>
            <person name="Sun W.H."/>
            <person name="Liu D.K."/>
            <person name="Li Y."/>
            <person name="Chen G.Z."/>
            <person name="Liu X.D."/>
            <person name="Liao X.Y."/>
            <person name="Jiang Y.T."/>
            <person name="Yu X."/>
            <person name="Hao Y."/>
            <person name="Huang J."/>
            <person name="Zhao X.W."/>
            <person name="Ke S."/>
            <person name="Chen Y.Y."/>
            <person name="Wu W.L."/>
            <person name="Hsu J.L."/>
            <person name="Lin Y.F."/>
            <person name="Huang M.D."/>
            <person name="Li C.Y."/>
            <person name="Huang L."/>
            <person name="Wang Z.W."/>
            <person name="Zhao X."/>
            <person name="Zhong W.Y."/>
            <person name="Peng D.H."/>
            <person name="Ahmad S."/>
            <person name="Lan S."/>
            <person name="Zhang J.S."/>
            <person name="Tsai W.C."/>
            <person name="Van de Peer Y."/>
            <person name="Liu Z.J."/>
        </authorList>
    </citation>
    <scope>NUCLEOTIDE SEQUENCE</scope>
    <source>
        <strain evidence="3">CP</strain>
    </source>
</reference>
<evidence type="ECO:0000313" key="3">
    <source>
        <dbReference type="EMBL" id="KAK1305768.1"/>
    </source>
</evidence>
<feature type="compositionally biased region" description="Basic residues" evidence="1">
    <location>
        <begin position="84"/>
        <end position="94"/>
    </location>
</feature>
<gene>
    <name evidence="3" type="primary">KCS8</name>
    <name evidence="3" type="ORF">QJS10_CPA10g00511</name>
</gene>
<dbReference type="GO" id="GO:0016747">
    <property type="term" value="F:acyltransferase activity, transferring groups other than amino-acyl groups"/>
    <property type="evidence" value="ECO:0007669"/>
    <property type="project" value="InterPro"/>
</dbReference>
<dbReference type="GO" id="GO:0016020">
    <property type="term" value="C:membrane"/>
    <property type="evidence" value="ECO:0007669"/>
    <property type="project" value="InterPro"/>
</dbReference>
<dbReference type="Pfam" id="PF08392">
    <property type="entry name" value="FAE1_CUT1_RppA"/>
    <property type="match status" value="1"/>
</dbReference>
<organism evidence="3 4">
    <name type="scientific">Acorus calamus</name>
    <name type="common">Sweet flag</name>
    <dbReference type="NCBI Taxonomy" id="4465"/>
    <lineage>
        <taxon>Eukaryota</taxon>
        <taxon>Viridiplantae</taxon>
        <taxon>Streptophyta</taxon>
        <taxon>Embryophyta</taxon>
        <taxon>Tracheophyta</taxon>
        <taxon>Spermatophyta</taxon>
        <taxon>Magnoliopsida</taxon>
        <taxon>Liliopsida</taxon>
        <taxon>Acoraceae</taxon>
        <taxon>Acorus</taxon>
    </lineage>
</organism>